<dbReference type="InterPro" id="IPR058581">
    <property type="entry name" value="TM_HPP"/>
</dbReference>
<reference evidence="3 4" key="1">
    <citation type="journal article" date="2017" name="Biotechnol. Biofuels">
        <title>Differential beta-glucosidase expression as a function of carbon source availability in Talaromyces amestolkiae: a genomic and proteomic approach.</title>
        <authorList>
            <person name="de Eugenio L.I."/>
            <person name="Mendez-Liter J.A."/>
            <person name="Nieto-Dominguez M."/>
            <person name="Alonso L."/>
            <person name="Gil-Munoz J."/>
            <person name="Barriuso J."/>
            <person name="Prieto A."/>
            <person name="Martinez M.J."/>
        </authorList>
    </citation>
    <scope>NUCLEOTIDE SEQUENCE [LARGE SCALE GENOMIC DNA]</scope>
    <source>
        <strain evidence="3 4">CIB</strain>
    </source>
</reference>
<dbReference type="RefSeq" id="XP_040735341.1">
    <property type="nucleotide sequence ID" value="XM_040879467.1"/>
</dbReference>
<keyword evidence="4" id="KW-1185">Reference proteome</keyword>
<sequence>MACHVYETPTTIIRQCLSADNMRLSDPEAWHFDIDRWLNPLIPRPPWRILPYPISYFLGHRKQPLKPLGNLIMGAWAFLGIFIGLIVIEIVTKQVPVFQDHHAPIIIASFGAGSVLHFYSIESPLAQPRNAVIGQFISSVVGVGICKLFALSPHFESIRWIGGALACAIATALMGLTKTIHPPAGATALLAVVSNDSLPLGWLLVPMILLGSVLMLIVALLINNVQRKYPQYWWSPEDLSPDSKRGKITEDDGARVQDADVEKNLSITSPSHSEGSIDQPQILIRRGTVHVPSHIYLTPEEKSFLEELSERL</sequence>
<evidence type="ECO:0000313" key="4">
    <source>
        <dbReference type="Proteomes" id="UP000249363"/>
    </source>
</evidence>
<dbReference type="EMBL" id="MIKG01000013">
    <property type="protein sequence ID" value="RAO70825.1"/>
    <property type="molecule type" value="Genomic_DNA"/>
</dbReference>
<dbReference type="InterPro" id="IPR007065">
    <property type="entry name" value="HPP"/>
</dbReference>
<keyword evidence="1" id="KW-1133">Transmembrane helix</keyword>
<comment type="caution">
    <text evidence="3">The sequence shown here is derived from an EMBL/GenBank/DDBJ whole genome shotgun (WGS) entry which is preliminary data.</text>
</comment>
<dbReference type="AlphaFoldDB" id="A0A364L4T2"/>
<feature type="transmembrane region" description="Helical" evidence="1">
    <location>
        <begin position="158"/>
        <end position="180"/>
    </location>
</feature>
<accession>A0A364L4T2</accession>
<dbReference type="Pfam" id="PF04982">
    <property type="entry name" value="TM_HPP"/>
    <property type="match status" value="1"/>
</dbReference>
<keyword evidence="1" id="KW-0812">Transmembrane</keyword>
<evidence type="ECO:0000259" key="2">
    <source>
        <dbReference type="Pfam" id="PF04982"/>
    </source>
</evidence>
<organism evidence="3 4">
    <name type="scientific">Talaromyces amestolkiae</name>
    <dbReference type="NCBI Taxonomy" id="1196081"/>
    <lineage>
        <taxon>Eukaryota</taxon>
        <taxon>Fungi</taxon>
        <taxon>Dikarya</taxon>
        <taxon>Ascomycota</taxon>
        <taxon>Pezizomycotina</taxon>
        <taxon>Eurotiomycetes</taxon>
        <taxon>Eurotiomycetidae</taxon>
        <taxon>Eurotiales</taxon>
        <taxon>Trichocomaceae</taxon>
        <taxon>Talaromyces</taxon>
        <taxon>Talaromyces sect. Talaromyces</taxon>
    </lineage>
</organism>
<feature type="domain" description="HPP transmembrane region" evidence="2">
    <location>
        <begin position="72"/>
        <end position="230"/>
    </location>
</feature>
<feature type="transmembrane region" description="Helical" evidence="1">
    <location>
        <begin position="71"/>
        <end position="91"/>
    </location>
</feature>
<name>A0A364L4T2_TALAM</name>
<protein>
    <recommendedName>
        <fullName evidence="2">HPP transmembrane region domain-containing protein</fullName>
    </recommendedName>
</protein>
<dbReference type="PANTHER" id="PTHR33741">
    <property type="entry name" value="TRANSMEMBRANE PROTEIN DDB_G0269096-RELATED"/>
    <property type="match status" value="1"/>
</dbReference>
<dbReference type="STRING" id="1196081.A0A364L4T2"/>
<proteinExistence type="predicted"/>
<gene>
    <name evidence="3" type="ORF">BHQ10_006837</name>
</gene>
<dbReference type="GeneID" id="63796053"/>
<dbReference type="Proteomes" id="UP000249363">
    <property type="component" value="Unassembled WGS sequence"/>
</dbReference>
<dbReference type="PANTHER" id="PTHR33741:SF5">
    <property type="entry name" value="TRANSMEMBRANE PROTEIN DDB_G0269096-RELATED"/>
    <property type="match status" value="1"/>
</dbReference>
<feature type="transmembrane region" description="Helical" evidence="1">
    <location>
        <begin position="103"/>
        <end position="120"/>
    </location>
</feature>
<feature type="transmembrane region" description="Helical" evidence="1">
    <location>
        <begin position="132"/>
        <end position="151"/>
    </location>
</feature>
<evidence type="ECO:0000313" key="3">
    <source>
        <dbReference type="EMBL" id="RAO70825.1"/>
    </source>
</evidence>
<keyword evidence="1" id="KW-0472">Membrane</keyword>
<evidence type="ECO:0000256" key="1">
    <source>
        <dbReference type="SAM" id="Phobius"/>
    </source>
</evidence>
<dbReference type="OrthoDB" id="2016548at2759"/>
<feature type="transmembrane region" description="Helical" evidence="1">
    <location>
        <begin position="200"/>
        <end position="222"/>
    </location>
</feature>